<dbReference type="EMBL" id="JBCITM010000025">
    <property type="protein sequence ID" value="MEN1761985.1"/>
    <property type="molecule type" value="Genomic_DNA"/>
</dbReference>
<proteinExistence type="predicted"/>
<organism evidence="1 2">
    <name type="scientific">Anoxynatronum sibiricum</name>
    <dbReference type="NCBI Taxonomy" id="210623"/>
    <lineage>
        <taxon>Bacteria</taxon>
        <taxon>Bacillati</taxon>
        <taxon>Bacillota</taxon>
        <taxon>Clostridia</taxon>
        <taxon>Eubacteriales</taxon>
        <taxon>Clostridiaceae</taxon>
        <taxon>Anoxynatronum</taxon>
    </lineage>
</organism>
<keyword evidence="2" id="KW-1185">Reference proteome</keyword>
<reference evidence="1 2" key="1">
    <citation type="submission" date="2024-04" db="EMBL/GenBank/DDBJ databases">
        <title>Genome sequencing and metabolic network reconstruction of aminoacids and betaine degradation by Anoxynatronum sibiricum.</title>
        <authorList>
            <person name="Detkova E.N."/>
            <person name="Boltjanskaja Y.V."/>
            <person name="Mardanov A.V."/>
            <person name="Kevbrin V."/>
        </authorList>
    </citation>
    <scope>NUCLEOTIDE SEQUENCE [LARGE SCALE GENOMIC DNA]</scope>
    <source>
        <strain evidence="1 2">Z-7981</strain>
    </source>
</reference>
<evidence type="ECO:0000313" key="2">
    <source>
        <dbReference type="Proteomes" id="UP001407405"/>
    </source>
</evidence>
<dbReference type="Proteomes" id="UP001407405">
    <property type="component" value="Unassembled WGS sequence"/>
</dbReference>
<protein>
    <submittedName>
        <fullName evidence="1">Uncharacterized protein</fullName>
    </submittedName>
</protein>
<gene>
    <name evidence="1" type="ORF">AAIG11_15965</name>
</gene>
<dbReference type="RefSeq" id="WP_343187267.1">
    <property type="nucleotide sequence ID" value="NZ_JBCITM010000025.1"/>
</dbReference>
<accession>A0ABU9VXT0</accession>
<comment type="caution">
    <text evidence="1">The sequence shown here is derived from an EMBL/GenBank/DDBJ whole genome shotgun (WGS) entry which is preliminary data.</text>
</comment>
<sequence length="57" mass="6737">MSEGEPQDSSKFNKFDVDGITVYFNRNIVFNKETVKLDIRRYLFTHEIFVEGVDIAY</sequence>
<name>A0ABU9VXT0_9CLOT</name>
<evidence type="ECO:0000313" key="1">
    <source>
        <dbReference type="EMBL" id="MEN1761985.1"/>
    </source>
</evidence>